<dbReference type="PANTHER" id="PTHR38795">
    <property type="entry name" value="DUF6604 DOMAIN-CONTAINING PROTEIN"/>
    <property type="match status" value="1"/>
</dbReference>
<dbReference type="RefSeq" id="XP_056057010.1">
    <property type="nucleotide sequence ID" value="XM_056202447.1"/>
</dbReference>
<feature type="compositionally biased region" description="Basic residues" evidence="1">
    <location>
        <begin position="162"/>
        <end position="183"/>
    </location>
</feature>
<organism evidence="3 4">
    <name type="scientific">Akanthomyces muscarius</name>
    <name type="common">Entomopathogenic fungus</name>
    <name type="synonym">Lecanicillium muscarium</name>
    <dbReference type="NCBI Taxonomy" id="2231603"/>
    <lineage>
        <taxon>Eukaryota</taxon>
        <taxon>Fungi</taxon>
        <taxon>Dikarya</taxon>
        <taxon>Ascomycota</taxon>
        <taxon>Pezizomycotina</taxon>
        <taxon>Sordariomycetes</taxon>
        <taxon>Hypocreomycetidae</taxon>
        <taxon>Hypocreales</taxon>
        <taxon>Cordycipitaceae</taxon>
        <taxon>Akanthomyces</taxon>
    </lineage>
</organism>
<feature type="compositionally biased region" description="Acidic residues" evidence="1">
    <location>
        <begin position="144"/>
        <end position="154"/>
    </location>
</feature>
<dbReference type="GeneID" id="80896318"/>
<dbReference type="PANTHER" id="PTHR38795:SF1">
    <property type="entry name" value="DUF6604 DOMAIN-CONTAINING PROTEIN"/>
    <property type="match status" value="1"/>
</dbReference>
<dbReference type="Proteomes" id="UP001144673">
    <property type="component" value="Unassembled WGS sequence"/>
</dbReference>
<evidence type="ECO:0000313" key="3">
    <source>
        <dbReference type="EMBL" id="KAJ4158643.1"/>
    </source>
</evidence>
<dbReference type="Pfam" id="PF20253">
    <property type="entry name" value="DUF6604"/>
    <property type="match status" value="1"/>
</dbReference>
<sequence>MASHSAYAAYKRDNRYLLHWMIKTSNNIIRRLSARGALDGMSLAINSTGETTVAELVIMSKLIANHHISPVPSIVYRLLNQDPTVEEQNARHKYFIDALEEIFRNLGGEKWSEAKAPSDENEVEAIEQAIFANRFTALQLDGADDAQDQSDDPDAQQTQGKRQPRPRKSKGNKKNKSRKKRPQKSGETENSLDSVPLESYRIIEGSEGNVAEYLMAVYDLLTECTTLRASVQSFWHDVAYKGEHIAVAGAVSNAAIAMIKRISSELFVDFPGYDSFETIIHIMTRGRGINALCDFPVAIHEHGIKVERKTQDVREQLSTYAYHDLLDFIHDFQKTHSGKPTKRMLKQIANWNFHADLQKLSHEERRQWRRSYTINWLYDLVNVFWGFADGLHSTVKTSTWWRGQTNNDDFRFLPVPLYGVNDFAGFVASLTRKSYGTDISNKILPHHVFQLQCMVDSMTVSRGWFYVPTIGYIVKPPPQSALSPAEIWTVFWRLVGLLLLTQDSCQRLI</sequence>
<dbReference type="AlphaFoldDB" id="A0A9W8QJF7"/>
<feature type="region of interest" description="Disordered" evidence="1">
    <location>
        <begin position="144"/>
        <end position="192"/>
    </location>
</feature>
<proteinExistence type="predicted"/>
<dbReference type="InterPro" id="IPR046539">
    <property type="entry name" value="DUF6604"/>
</dbReference>
<protein>
    <recommendedName>
        <fullName evidence="2">DUF6604 domain-containing protein</fullName>
    </recommendedName>
</protein>
<keyword evidence="4" id="KW-1185">Reference proteome</keyword>
<reference evidence="3" key="1">
    <citation type="journal article" date="2023" name="Access Microbiol">
        <title>De-novo genome assembly for Akanthomyces muscarius, a biocontrol agent of insect agricultural pests.</title>
        <authorList>
            <person name="Erdos Z."/>
            <person name="Studholme D.J."/>
            <person name="Raymond B."/>
            <person name="Sharma M."/>
        </authorList>
    </citation>
    <scope>NUCLEOTIDE SEQUENCE</scope>
    <source>
        <strain evidence="3">Ve6</strain>
    </source>
</reference>
<evidence type="ECO:0000256" key="1">
    <source>
        <dbReference type="SAM" id="MobiDB-lite"/>
    </source>
</evidence>
<evidence type="ECO:0000259" key="2">
    <source>
        <dbReference type="Pfam" id="PF20253"/>
    </source>
</evidence>
<dbReference type="EMBL" id="JAJHUN010000006">
    <property type="protein sequence ID" value="KAJ4158643.1"/>
    <property type="molecule type" value="Genomic_DNA"/>
</dbReference>
<gene>
    <name evidence="3" type="ORF">LMH87_009159</name>
</gene>
<name>A0A9W8QJF7_AKAMU</name>
<comment type="caution">
    <text evidence="3">The sequence shown here is derived from an EMBL/GenBank/DDBJ whole genome shotgun (WGS) entry which is preliminary data.</text>
</comment>
<evidence type="ECO:0000313" key="4">
    <source>
        <dbReference type="Proteomes" id="UP001144673"/>
    </source>
</evidence>
<feature type="domain" description="DUF6604" evidence="2">
    <location>
        <begin position="9"/>
        <end position="267"/>
    </location>
</feature>
<accession>A0A9W8QJF7</accession>
<dbReference type="KEGG" id="amus:LMH87_009159"/>